<keyword evidence="1" id="KW-0812">Transmembrane</keyword>
<comment type="caution">
    <text evidence="2">The sequence shown here is derived from an EMBL/GenBank/DDBJ whole genome shotgun (WGS) entry which is preliminary data.</text>
</comment>
<evidence type="ECO:0000313" key="3">
    <source>
        <dbReference type="Proteomes" id="UP000657918"/>
    </source>
</evidence>
<protein>
    <submittedName>
        <fullName evidence="2">Uncharacterized protein</fullName>
    </submittedName>
</protein>
<feature type="transmembrane region" description="Helical" evidence="1">
    <location>
        <begin position="7"/>
        <end position="30"/>
    </location>
</feature>
<dbReference type="EMBL" id="JADGMS010000008">
    <property type="protein sequence ID" value="KAF9676471.1"/>
    <property type="molecule type" value="Genomic_DNA"/>
</dbReference>
<keyword evidence="1" id="KW-1133">Transmembrane helix</keyword>
<evidence type="ECO:0000256" key="1">
    <source>
        <dbReference type="SAM" id="Phobius"/>
    </source>
</evidence>
<organism evidence="2 3">
    <name type="scientific">Salix dunnii</name>
    <dbReference type="NCBI Taxonomy" id="1413687"/>
    <lineage>
        <taxon>Eukaryota</taxon>
        <taxon>Viridiplantae</taxon>
        <taxon>Streptophyta</taxon>
        <taxon>Embryophyta</taxon>
        <taxon>Tracheophyta</taxon>
        <taxon>Spermatophyta</taxon>
        <taxon>Magnoliopsida</taxon>
        <taxon>eudicotyledons</taxon>
        <taxon>Gunneridae</taxon>
        <taxon>Pentapetalae</taxon>
        <taxon>rosids</taxon>
        <taxon>fabids</taxon>
        <taxon>Malpighiales</taxon>
        <taxon>Salicaceae</taxon>
        <taxon>Saliceae</taxon>
        <taxon>Salix</taxon>
    </lineage>
</organism>
<sequence>MATFSSVLVFLVMGSHISIQLLMLFQYLGWSCVCISRVVICHQASCPLFGYFSSASLISHAYCSDQLVLTIGLYFSYLSIKAKCMRDSGKTGITCADDYVSSFDGFGFRMARVVHVTMDVRDVASFSAALEAGGVL</sequence>
<keyword evidence="1" id="KW-0472">Membrane</keyword>
<accession>A0A835JXI6</accession>
<name>A0A835JXI6_9ROSI</name>
<keyword evidence="3" id="KW-1185">Reference proteome</keyword>
<dbReference type="AlphaFoldDB" id="A0A835JXI6"/>
<gene>
    <name evidence="2" type="ORF">SADUNF_Sadunf08G0005400</name>
</gene>
<evidence type="ECO:0000313" key="2">
    <source>
        <dbReference type="EMBL" id="KAF9676471.1"/>
    </source>
</evidence>
<proteinExistence type="predicted"/>
<dbReference type="Proteomes" id="UP000657918">
    <property type="component" value="Chromosome 8"/>
</dbReference>
<reference evidence="2 3" key="1">
    <citation type="submission" date="2020-10" db="EMBL/GenBank/DDBJ databases">
        <title>Plant Genome Project.</title>
        <authorList>
            <person name="Zhang R.-G."/>
        </authorList>
    </citation>
    <scope>NUCLEOTIDE SEQUENCE [LARGE SCALE GENOMIC DNA]</scope>
    <source>
        <strain evidence="2">FAFU-HL-1</strain>
        <tissue evidence="2">Leaf</tissue>
    </source>
</reference>